<dbReference type="PANTHER" id="PTHR22916:SF3">
    <property type="entry name" value="UDP-GLCNAC:BETAGAL BETA-1,3-N-ACETYLGLUCOSAMINYLTRANSFERASE-LIKE PROTEIN 1"/>
    <property type="match status" value="1"/>
</dbReference>
<evidence type="ECO:0000259" key="1">
    <source>
        <dbReference type="Pfam" id="PF00535"/>
    </source>
</evidence>
<evidence type="ECO:0000313" key="3">
    <source>
        <dbReference type="Proteomes" id="UP000782880"/>
    </source>
</evidence>
<accession>A0A921IJR4</accession>
<dbReference type="AlphaFoldDB" id="A0A921IJR4"/>
<dbReference type="EMBL" id="DYVE01000120">
    <property type="protein sequence ID" value="HJG27948.1"/>
    <property type="molecule type" value="Genomic_DNA"/>
</dbReference>
<evidence type="ECO:0000313" key="2">
    <source>
        <dbReference type="EMBL" id="HJG27948.1"/>
    </source>
</evidence>
<dbReference type="SUPFAM" id="SSF53448">
    <property type="entry name" value="Nucleotide-diphospho-sugar transferases"/>
    <property type="match status" value="1"/>
</dbReference>
<dbReference type="InterPro" id="IPR029044">
    <property type="entry name" value="Nucleotide-diphossugar_trans"/>
</dbReference>
<dbReference type="Proteomes" id="UP000782880">
    <property type="component" value="Unassembled WGS sequence"/>
</dbReference>
<organism evidence="2 3">
    <name type="scientific">Subdoligranulum variabile</name>
    <dbReference type="NCBI Taxonomy" id="214851"/>
    <lineage>
        <taxon>Bacteria</taxon>
        <taxon>Bacillati</taxon>
        <taxon>Bacillota</taxon>
        <taxon>Clostridia</taxon>
        <taxon>Eubacteriales</taxon>
        <taxon>Oscillospiraceae</taxon>
        <taxon>Subdoligranulum</taxon>
    </lineage>
</organism>
<reference evidence="2" key="2">
    <citation type="submission" date="2021-09" db="EMBL/GenBank/DDBJ databases">
        <authorList>
            <person name="Gilroy R."/>
        </authorList>
    </citation>
    <scope>NUCLEOTIDE SEQUENCE</scope>
    <source>
        <strain evidence="2">ChiBcec21-2208</strain>
    </source>
</reference>
<dbReference type="InterPro" id="IPR001173">
    <property type="entry name" value="Glyco_trans_2-like"/>
</dbReference>
<dbReference type="Pfam" id="PF00535">
    <property type="entry name" value="Glycos_transf_2"/>
    <property type="match status" value="1"/>
</dbReference>
<protein>
    <submittedName>
        <fullName evidence="2">Glycosyltransferase family 2 protein</fullName>
    </submittedName>
</protein>
<feature type="domain" description="Glycosyltransferase 2-like" evidence="1">
    <location>
        <begin position="6"/>
        <end position="126"/>
    </location>
</feature>
<comment type="caution">
    <text evidence="2">The sequence shown here is derived from an EMBL/GenBank/DDBJ whole genome shotgun (WGS) entry which is preliminary data.</text>
</comment>
<name>A0A921IJR4_9FIRM</name>
<dbReference type="Gene3D" id="3.90.550.10">
    <property type="entry name" value="Spore Coat Polysaccharide Biosynthesis Protein SpsA, Chain A"/>
    <property type="match status" value="1"/>
</dbReference>
<reference evidence="2" key="1">
    <citation type="journal article" date="2021" name="PeerJ">
        <title>Extensive microbial diversity within the chicken gut microbiome revealed by metagenomics and culture.</title>
        <authorList>
            <person name="Gilroy R."/>
            <person name="Ravi A."/>
            <person name="Getino M."/>
            <person name="Pursley I."/>
            <person name="Horton D.L."/>
            <person name="Alikhan N.F."/>
            <person name="Baker D."/>
            <person name="Gharbi K."/>
            <person name="Hall N."/>
            <person name="Watson M."/>
            <person name="Adriaenssens E.M."/>
            <person name="Foster-Nyarko E."/>
            <person name="Jarju S."/>
            <person name="Secka A."/>
            <person name="Antonio M."/>
            <person name="Oren A."/>
            <person name="Chaudhuri R.R."/>
            <person name="La Ragione R."/>
            <person name="Hildebrand F."/>
            <person name="Pallen M.J."/>
        </authorList>
    </citation>
    <scope>NUCLEOTIDE SEQUENCE</scope>
    <source>
        <strain evidence="2">ChiBcec21-2208</strain>
    </source>
</reference>
<proteinExistence type="predicted"/>
<dbReference type="CDD" id="cd00761">
    <property type="entry name" value="Glyco_tranf_GTA_type"/>
    <property type="match status" value="1"/>
</dbReference>
<dbReference type="PANTHER" id="PTHR22916">
    <property type="entry name" value="GLYCOSYLTRANSFERASE"/>
    <property type="match status" value="1"/>
</dbReference>
<gene>
    <name evidence="2" type="ORF">K8V20_04790</name>
</gene>
<sequence length="372" mass="43264">MNPLVTVVVPVYNVAPYLPDCIESLLAQTLQPMELIFVNDASTDDSLAVLRDYEARYPDRMRVIDSPENHKQGGARNLGLRQAKGDWVGWIDSDDFVTPDFYETLYRRVQQTGADVAFAQYAAVPHDAHPGTVDPAALAPLIVWDDWLMRWDGKDLTDEGRMDLICCPIGGLVCGLWRKSLIWDHDLWFPADVRYEDNYWGPIAKLYVQRAAFVPRIGYLYRQVAASTTHKRNQPYIVDRMTMERATLQKAEELGVRQRYHDAWEYLYGWRFCVNTVQTYLRSYDRIPFDTIQSLAAEVDAAFPHWQQNRYYCHLVPEARRAENACQVYHTRRWLKERQAAARRQRCIDARARLWDKGCRTVKKILHISTGD</sequence>
<dbReference type="GO" id="GO:0016758">
    <property type="term" value="F:hexosyltransferase activity"/>
    <property type="evidence" value="ECO:0007669"/>
    <property type="project" value="UniProtKB-ARBA"/>
</dbReference>